<evidence type="ECO:0000256" key="11">
    <source>
        <dbReference type="ARBA" id="ARBA00022960"/>
    </source>
</evidence>
<comment type="subcellular location">
    <subcellularLocation>
        <location evidence="1">Cell membrane</location>
    </subcellularLocation>
</comment>
<dbReference type="GO" id="GO:0005886">
    <property type="term" value="C:plasma membrane"/>
    <property type="evidence" value="ECO:0007669"/>
    <property type="project" value="UniProtKB-SubCell"/>
</dbReference>
<evidence type="ECO:0000256" key="17">
    <source>
        <dbReference type="ARBA" id="ARBA00049902"/>
    </source>
</evidence>
<name>A0A4R6IZL4_9BACT</name>
<keyword evidence="7" id="KW-0645">Protease</keyword>
<keyword evidence="6" id="KW-0121">Carboxypeptidase</keyword>
<comment type="similarity">
    <text evidence="4">In the N-terminal section; belongs to the glycosyltransferase 51 family.</text>
</comment>
<evidence type="ECO:0000313" key="22">
    <source>
        <dbReference type="EMBL" id="TDO28342.1"/>
    </source>
</evidence>
<evidence type="ECO:0000256" key="19">
    <source>
        <dbReference type="SAM" id="Phobius"/>
    </source>
</evidence>
<accession>A0A4R6IZL4</accession>
<dbReference type="GO" id="GO:0071555">
    <property type="term" value="P:cell wall organization"/>
    <property type="evidence" value="ECO:0007669"/>
    <property type="project" value="UniProtKB-KW"/>
</dbReference>
<dbReference type="Gene3D" id="1.10.3810.10">
    <property type="entry name" value="Biosynthetic peptidoglycan transglycosylase-like"/>
    <property type="match status" value="1"/>
</dbReference>
<dbReference type="GO" id="GO:0009252">
    <property type="term" value="P:peptidoglycan biosynthetic process"/>
    <property type="evidence" value="ECO:0007669"/>
    <property type="project" value="UniProtKB-KW"/>
</dbReference>
<keyword evidence="11" id="KW-0133">Cell shape</keyword>
<evidence type="ECO:0000256" key="16">
    <source>
        <dbReference type="ARBA" id="ARBA00034000"/>
    </source>
</evidence>
<dbReference type="Pfam" id="PF00912">
    <property type="entry name" value="Transgly"/>
    <property type="match status" value="1"/>
</dbReference>
<dbReference type="InterPro" id="IPR023346">
    <property type="entry name" value="Lysozyme-like_dom_sf"/>
</dbReference>
<evidence type="ECO:0000256" key="13">
    <source>
        <dbReference type="ARBA" id="ARBA00023136"/>
    </source>
</evidence>
<evidence type="ECO:0000256" key="9">
    <source>
        <dbReference type="ARBA" id="ARBA00022679"/>
    </source>
</evidence>
<dbReference type="GO" id="GO:0009002">
    <property type="term" value="F:serine-type D-Ala-D-Ala carboxypeptidase activity"/>
    <property type="evidence" value="ECO:0007669"/>
    <property type="project" value="UniProtKB-EC"/>
</dbReference>
<dbReference type="SUPFAM" id="SSF56601">
    <property type="entry name" value="beta-lactamase/transpeptidase-like"/>
    <property type="match status" value="1"/>
</dbReference>
<keyword evidence="5" id="KW-1003">Cell membrane</keyword>
<comment type="catalytic activity">
    <reaction evidence="17">
        <text>[GlcNAc-(1-&gt;4)-Mur2Ac(oyl-L-Ala-gamma-D-Glu-L-Lys-D-Ala-D-Ala)](n)-di-trans,octa-cis-undecaprenyl diphosphate + beta-D-GlcNAc-(1-&gt;4)-Mur2Ac(oyl-L-Ala-gamma-D-Glu-L-Lys-D-Ala-D-Ala)-di-trans,octa-cis-undecaprenyl diphosphate = [GlcNAc-(1-&gt;4)-Mur2Ac(oyl-L-Ala-gamma-D-Glu-L-Lys-D-Ala-D-Ala)](n+1)-di-trans,octa-cis-undecaprenyl diphosphate + di-trans,octa-cis-undecaprenyl diphosphate + H(+)</text>
        <dbReference type="Rhea" id="RHEA:23708"/>
        <dbReference type="Rhea" id="RHEA-COMP:9602"/>
        <dbReference type="Rhea" id="RHEA-COMP:9603"/>
        <dbReference type="ChEBI" id="CHEBI:15378"/>
        <dbReference type="ChEBI" id="CHEBI:58405"/>
        <dbReference type="ChEBI" id="CHEBI:60033"/>
        <dbReference type="ChEBI" id="CHEBI:78435"/>
        <dbReference type="EC" id="2.4.99.28"/>
    </reaction>
</comment>
<feature type="transmembrane region" description="Helical" evidence="19">
    <location>
        <begin position="7"/>
        <end position="30"/>
    </location>
</feature>
<evidence type="ECO:0000259" key="21">
    <source>
        <dbReference type="Pfam" id="PF00912"/>
    </source>
</evidence>
<dbReference type="AlphaFoldDB" id="A0A4R6IZL4"/>
<dbReference type="GO" id="GO:0030288">
    <property type="term" value="C:outer membrane-bounded periplasmic space"/>
    <property type="evidence" value="ECO:0007669"/>
    <property type="project" value="TreeGrafter"/>
</dbReference>
<keyword evidence="8" id="KW-0328">Glycosyltransferase</keyword>
<keyword evidence="19" id="KW-0812">Transmembrane</keyword>
<feature type="domain" description="Glycosyl transferase family 51" evidence="21">
    <location>
        <begin position="57"/>
        <end position="234"/>
    </location>
</feature>
<feature type="domain" description="Penicillin-binding protein transpeptidase" evidence="20">
    <location>
        <begin position="412"/>
        <end position="656"/>
    </location>
</feature>
<dbReference type="Pfam" id="PF00905">
    <property type="entry name" value="Transpeptidase"/>
    <property type="match status" value="1"/>
</dbReference>
<evidence type="ECO:0000256" key="5">
    <source>
        <dbReference type="ARBA" id="ARBA00022475"/>
    </source>
</evidence>
<reference evidence="22 23" key="1">
    <citation type="submission" date="2019-03" db="EMBL/GenBank/DDBJ databases">
        <title>Genomic Encyclopedia of Archaeal and Bacterial Type Strains, Phase II (KMG-II): from individual species to whole genera.</title>
        <authorList>
            <person name="Goeker M."/>
        </authorList>
    </citation>
    <scope>NUCLEOTIDE SEQUENCE [LARGE SCALE GENOMIC DNA]</scope>
    <source>
        <strain evidence="22 23">DSM 28323</strain>
    </source>
</reference>
<evidence type="ECO:0000256" key="2">
    <source>
        <dbReference type="ARBA" id="ARBA00004752"/>
    </source>
</evidence>
<keyword evidence="23" id="KW-1185">Reference proteome</keyword>
<dbReference type="Proteomes" id="UP000295741">
    <property type="component" value="Unassembled WGS sequence"/>
</dbReference>
<evidence type="ECO:0000256" key="3">
    <source>
        <dbReference type="ARBA" id="ARBA00007090"/>
    </source>
</evidence>
<dbReference type="PANTHER" id="PTHR32282">
    <property type="entry name" value="BINDING PROTEIN TRANSPEPTIDASE, PUTATIVE-RELATED"/>
    <property type="match status" value="1"/>
</dbReference>
<evidence type="ECO:0000256" key="15">
    <source>
        <dbReference type="ARBA" id="ARBA00023316"/>
    </source>
</evidence>
<dbReference type="EMBL" id="SNWP01000010">
    <property type="protein sequence ID" value="TDO28342.1"/>
    <property type="molecule type" value="Genomic_DNA"/>
</dbReference>
<feature type="region of interest" description="Disordered" evidence="18">
    <location>
        <begin position="752"/>
        <end position="800"/>
    </location>
</feature>
<dbReference type="GO" id="GO:0008658">
    <property type="term" value="F:penicillin binding"/>
    <property type="evidence" value="ECO:0007669"/>
    <property type="project" value="InterPro"/>
</dbReference>
<gene>
    <name evidence="22" type="ORF">BC659_0405</name>
</gene>
<dbReference type="InterPro" id="IPR001264">
    <property type="entry name" value="Glyco_trans_51"/>
</dbReference>
<dbReference type="InterPro" id="IPR001460">
    <property type="entry name" value="PCN-bd_Tpept"/>
</dbReference>
<dbReference type="GO" id="GO:0006508">
    <property type="term" value="P:proteolysis"/>
    <property type="evidence" value="ECO:0007669"/>
    <property type="project" value="UniProtKB-KW"/>
</dbReference>
<evidence type="ECO:0000259" key="20">
    <source>
        <dbReference type="Pfam" id="PF00905"/>
    </source>
</evidence>
<comment type="catalytic activity">
    <reaction evidence="16">
        <text>Preferential cleavage: (Ac)2-L-Lys-D-Ala-|-D-Ala. Also transpeptidation of peptidyl-alanyl moieties that are N-acyl substituents of D-alanine.</text>
        <dbReference type="EC" id="3.4.16.4"/>
    </reaction>
</comment>
<keyword evidence="9" id="KW-0808">Transferase</keyword>
<dbReference type="PANTHER" id="PTHR32282:SF11">
    <property type="entry name" value="PENICILLIN-BINDING PROTEIN 1B"/>
    <property type="match status" value="1"/>
</dbReference>
<dbReference type="SUPFAM" id="SSF53955">
    <property type="entry name" value="Lysozyme-like"/>
    <property type="match status" value="1"/>
</dbReference>
<evidence type="ECO:0000256" key="1">
    <source>
        <dbReference type="ARBA" id="ARBA00004236"/>
    </source>
</evidence>
<evidence type="ECO:0000256" key="18">
    <source>
        <dbReference type="SAM" id="MobiDB-lite"/>
    </source>
</evidence>
<evidence type="ECO:0000313" key="23">
    <source>
        <dbReference type="Proteomes" id="UP000295741"/>
    </source>
</evidence>
<organism evidence="22 23">
    <name type="scientific">Sediminibacterium goheungense</name>
    <dbReference type="NCBI Taxonomy" id="1086393"/>
    <lineage>
        <taxon>Bacteria</taxon>
        <taxon>Pseudomonadati</taxon>
        <taxon>Bacteroidota</taxon>
        <taxon>Chitinophagia</taxon>
        <taxon>Chitinophagales</taxon>
        <taxon>Chitinophagaceae</taxon>
        <taxon>Sediminibacterium</taxon>
    </lineage>
</organism>
<keyword evidence="13 19" id="KW-0472">Membrane</keyword>
<keyword evidence="15" id="KW-0961">Cell wall biogenesis/degradation</keyword>
<comment type="similarity">
    <text evidence="3">In the C-terminal section; belongs to the transpeptidase family.</text>
</comment>
<comment type="pathway">
    <text evidence="2">Cell wall biogenesis; peptidoglycan biosynthesis.</text>
</comment>
<feature type="compositionally biased region" description="Low complexity" evidence="18">
    <location>
        <begin position="790"/>
        <end position="800"/>
    </location>
</feature>
<protein>
    <submittedName>
        <fullName evidence="22">Penicillin-binding protein 1A</fullName>
    </submittedName>
</protein>
<dbReference type="InterPro" id="IPR036950">
    <property type="entry name" value="PBP_transglycosylase"/>
</dbReference>
<dbReference type="OrthoDB" id="9766909at2"/>
<dbReference type="InterPro" id="IPR012338">
    <property type="entry name" value="Beta-lactam/transpept-like"/>
</dbReference>
<dbReference type="GO" id="GO:0008955">
    <property type="term" value="F:peptidoglycan glycosyltransferase activity"/>
    <property type="evidence" value="ECO:0007669"/>
    <property type="project" value="UniProtKB-EC"/>
</dbReference>
<keyword evidence="19" id="KW-1133">Transmembrane helix</keyword>
<keyword evidence="14" id="KW-0511">Multifunctional enzyme</keyword>
<keyword evidence="12" id="KW-0573">Peptidoglycan synthesis</keyword>
<dbReference type="GO" id="GO:0008360">
    <property type="term" value="P:regulation of cell shape"/>
    <property type="evidence" value="ECO:0007669"/>
    <property type="project" value="UniProtKB-KW"/>
</dbReference>
<evidence type="ECO:0000256" key="6">
    <source>
        <dbReference type="ARBA" id="ARBA00022645"/>
    </source>
</evidence>
<evidence type="ECO:0000256" key="4">
    <source>
        <dbReference type="ARBA" id="ARBA00007739"/>
    </source>
</evidence>
<evidence type="ECO:0000256" key="8">
    <source>
        <dbReference type="ARBA" id="ARBA00022676"/>
    </source>
</evidence>
<evidence type="ECO:0000256" key="12">
    <source>
        <dbReference type="ARBA" id="ARBA00022984"/>
    </source>
</evidence>
<evidence type="ECO:0000256" key="14">
    <source>
        <dbReference type="ARBA" id="ARBA00023268"/>
    </source>
</evidence>
<evidence type="ECO:0000256" key="7">
    <source>
        <dbReference type="ARBA" id="ARBA00022670"/>
    </source>
</evidence>
<keyword evidence="10" id="KW-0378">Hydrolase</keyword>
<proteinExistence type="inferred from homology"/>
<dbReference type="InterPro" id="IPR050396">
    <property type="entry name" value="Glycosyltr_51/Transpeptidase"/>
</dbReference>
<comment type="caution">
    <text evidence="22">The sequence shown here is derived from an EMBL/GenBank/DDBJ whole genome shotgun (WGS) entry which is preliminary data.</text>
</comment>
<dbReference type="Gene3D" id="3.40.710.10">
    <property type="entry name" value="DD-peptidase/beta-lactamase superfamily"/>
    <property type="match status" value="2"/>
</dbReference>
<sequence>MSKPVRIFWRIFFWTLGGGILFLLMINWGWLGNMPSIDDIENPSASIASQVYAQDGTLMGKYYLNGEDRINVKYQDISKHVIHALVATEDERFYNHSGVDPRSLGRALVFLGREGGASTITMQTAKNLFTDNWSTRNIFLRMIQKIKESIIAIKLERNFTKEEILTLYLNTVAFSDNVYGIRNASKTFFQKEPDRLNIEESAVLIGMLKGATIYNPRRNPKLALDRRNTVINQMVRNEYLTEAEADMLKRKPIELNYKKLDETAGLGPYFRMILAEEMKKWCKENKKNNGDNYNLYRDGLKIYTTINPRMQQYAEEAVAKHMNFMQKLFNNQANIKNKTIWKGYENVLETAMKQSDRWKNLDRDGLSDEEIKKTFYEKVPMRVFAWNSTRETDTLMTPYDSIRYHRQMLQAGFMVMDPLTGEIKAWVGGIGFKSFKYDHVNFNTKRQVGSTMKPLLYSLAIEEAGFTPNTTVYDEQQSFGGYGMVPATSRSCQGGAMPMASALAFSRNCASAYIMKQLDSEGNNGAKRLVNFLERCDFKTKIEPYPSIALGSCEISLYEMMQGFSMFPGRGFNVKPMYIARIEDRNGNVLATFTPKRKEVISEVTAYSVVKMMQGTVQVGTGRGIWGYGMPSVEMGAKTGTTNENSDGWFMGYTPQLMAGAWVGADDRFIHFNKESAWGQGGRAAMPIWAYFFSKAAADPNCGIDKSARFVKPDVMSNDITIDYLNDSTPILGGEGEDVGTGTSQDYEVPQNIKLEDLGPESDVKINTPKIPEKKDGKTTPPPPADKPKAVLPKKPGGGK</sequence>
<evidence type="ECO:0000256" key="10">
    <source>
        <dbReference type="ARBA" id="ARBA00022801"/>
    </source>
</evidence>
<dbReference type="RefSeq" id="WP_133472893.1">
    <property type="nucleotide sequence ID" value="NZ_SNWP01000010.1"/>
</dbReference>